<keyword evidence="4" id="KW-1185">Reference proteome</keyword>
<dbReference type="CDD" id="cd02883">
    <property type="entry name" value="NUDIX_Hydrolase"/>
    <property type="match status" value="1"/>
</dbReference>
<dbReference type="PANTHER" id="PTHR43736">
    <property type="entry name" value="ADP-RIBOSE PYROPHOSPHATASE"/>
    <property type="match status" value="1"/>
</dbReference>
<dbReference type="RefSeq" id="WP_013704064.1">
    <property type="nucleotide sequence ID" value="NC_015387.1"/>
</dbReference>
<dbReference type="InterPro" id="IPR020084">
    <property type="entry name" value="NUDIX_hydrolase_CS"/>
</dbReference>
<evidence type="ECO:0000256" key="1">
    <source>
        <dbReference type="ARBA" id="ARBA00022801"/>
    </source>
</evidence>
<evidence type="ECO:0000313" key="3">
    <source>
        <dbReference type="EMBL" id="AEB12017.1"/>
    </source>
</evidence>
<proteinExistence type="predicted"/>
<dbReference type="KEGG" id="mhd:Marky_1277"/>
<dbReference type="eggNOG" id="COG1051">
    <property type="taxonomic scope" value="Bacteria"/>
</dbReference>
<dbReference type="InterPro" id="IPR015797">
    <property type="entry name" value="NUDIX_hydrolase-like_dom_sf"/>
</dbReference>
<gene>
    <name evidence="3" type="ordered locus">Marky_1277</name>
</gene>
<accession>F2NK46</accession>
<organism evidence="3 4">
    <name type="scientific">Marinithermus hydrothermalis (strain DSM 14884 / JCM 11576 / T1)</name>
    <dbReference type="NCBI Taxonomy" id="869210"/>
    <lineage>
        <taxon>Bacteria</taxon>
        <taxon>Thermotogati</taxon>
        <taxon>Deinococcota</taxon>
        <taxon>Deinococci</taxon>
        <taxon>Thermales</taxon>
        <taxon>Thermaceae</taxon>
        <taxon>Marinithermus</taxon>
    </lineage>
</organism>
<dbReference type="GO" id="GO:0016787">
    <property type="term" value="F:hydrolase activity"/>
    <property type="evidence" value="ECO:0007669"/>
    <property type="project" value="UniProtKB-KW"/>
</dbReference>
<dbReference type="PANTHER" id="PTHR43736:SF1">
    <property type="entry name" value="DIHYDRONEOPTERIN TRIPHOSPHATE DIPHOSPHATASE"/>
    <property type="match status" value="1"/>
</dbReference>
<feature type="domain" description="Nudix hydrolase" evidence="2">
    <location>
        <begin position="2"/>
        <end position="126"/>
    </location>
</feature>
<dbReference type="Pfam" id="PF00293">
    <property type="entry name" value="NUDIX"/>
    <property type="match status" value="1"/>
</dbReference>
<dbReference type="AlphaFoldDB" id="F2NK46"/>
<dbReference type="PROSITE" id="PS51462">
    <property type="entry name" value="NUDIX"/>
    <property type="match status" value="1"/>
</dbReference>
<dbReference type="Proteomes" id="UP000007030">
    <property type="component" value="Chromosome"/>
</dbReference>
<keyword evidence="1 3" id="KW-0378">Hydrolase</keyword>
<sequence>MRVRRSAHALIVREGKLLVVREAMGYWSLPGGGARPGEPLLAALEREVWEETGCRVVHPSLLALVEHPMFPNTPHAAWVLSARFEAGLVGEPVPGPDVQKLAWVPLETAAAWLSQGHPHPEVWAQVAAYARGEGRGYFGPAARTS</sequence>
<reference evidence="3 4" key="1">
    <citation type="journal article" date="2012" name="Stand. Genomic Sci.">
        <title>Complete genome sequence of the aerobic, heterotroph Marinithermus hydrothermalis type strain (T1(T)) from a deep-sea hydrothermal vent chimney.</title>
        <authorList>
            <person name="Copeland A."/>
            <person name="Gu W."/>
            <person name="Yasawong M."/>
            <person name="Lapidus A."/>
            <person name="Lucas S."/>
            <person name="Deshpande S."/>
            <person name="Pagani I."/>
            <person name="Tapia R."/>
            <person name="Cheng J.F."/>
            <person name="Goodwin L.A."/>
            <person name="Pitluck S."/>
            <person name="Liolios K."/>
            <person name="Ivanova N."/>
            <person name="Mavromatis K."/>
            <person name="Mikhailova N."/>
            <person name="Pati A."/>
            <person name="Chen A."/>
            <person name="Palaniappan K."/>
            <person name="Land M."/>
            <person name="Pan C."/>
            <person name="Brambilla E.M."/>
            <person name="Rohde M."/>
            <person name="Tindall B.J."/>
            <person name="Sikorski J."/>
            <person name="Goker M."/>
            <person name="Detter J.C."/>
            <person name="Bristow J."/>
            <person name="Eisen J.A."/>
            <person name="Markowitz V."/>
            <person name="Hugenholtz P."/>
            <person name="Kyrpides N.C."/>
            <person name="Klenk H.P."/>
            <person name="Woyke T."/>
        </authorList>
    </citation>
    <scope>NUCLEOTIDE SEQUENCE [LARGE SCALE GENOMIC DNA]</scope>
    <source>
        <strain evidence="4">DSM 14884 / JCM 11576 / T1</strain>
    </source>
</reference>
<dbReference type="EMBL" id="CP002630">
    <property type="protein sequence ID" value="AEB12017.1"/>
    <property type="molecule type" value="Genomic_DNA"/>
</dbReference>
<evidence type="ECO:0000313" key="4">
    <source>
        <dbReference type="Proteomes" id="UP000007030"/>
    </source>
</evidence>
<dbReference type="SUPFAM" id="SSF55811">
    <property type="entry name" value="Nudix"/>
    <property type="match status" value="1"/>
</dbReference>
<protein>
    <submittedName>
        <fullName evidence="3">NUDIX hydrolase</fullName>
    </submittedName>
</protein>
<dbReference type="InterPro" id="IPR000086">
    <property type="entry name" value="NUDIX_hydrolase_dom"/>
</dbReference>
<dbReference type="HOGENOM" id="CLU_1784547_0_0_0"/>
<evidence type="ECO:0000259" key="2">
    <source>
        <dbReference type="PROSITE" id="PS51462"/>
    </source>
</evidence>
<name>F2NK46_MARHT</name>
<dbReference type="STRING" id="869210.Marky_1277"/>
<dbReference type="PROSITE" id="PS00893">
    <property type="entry name" value="NUDIX_BOX"/>
    <property type="match status" value="1"/>
</dbReference>
<dbReference type="Gene3D" id="3.90.79.10">
    <property type="entry name" value="Nucleoside Triphosphate Pyrophosphohydrolase"/>
    <property type="match status" value="1"/>
</dbReference>